<evidence type="ECO:0008006" key="3">
    <source>
        <dbReference type="Google" id="ProtNLM"/>
    </source>
</evidence>
<dbReference type="Gene3D" id="2.60.120.10">
    <property type="entry name" value="Jelly Rolls"/>
    <property type="match status" value="1"/>
</dbReference>
<organism evidence="1 2">
    <name type="scientific">Pseudarthrobacter siccitolerans</name>
    <dbReference type="NCBI Taxonomy" id="861266"/>
    <lineage>
        <taxon>Bacteria</taxon>
        <taxon>Bacillati</taxon>
        <taxon>Actinomycetota</taxon>
        <taxon>Actinomycetes</taxon>
        <taxon>Micrococcales</taxon>
        <taxon>Micrococcaceae</taxon>
        <taxon>Pseudarthrobacter</taxon>
    </lineage>
</organism>
<dbReference type="SUPFAM" id="SSF51182">
    <property type="entry name" value="RmlC-like cupins"/>
    <property type="match status" value="1"/>
</dbReference>
<evidence type="ECO:0000313" key="2">
    <source>
        <dbReference type="Proteomes" id="UP001236806"/>
    </source>
</evidence>
<dbReference type="InterPro" id="IPR011051">
    <property type="entry name" value="RmlC_Cupin_sf"/>
</dbReference>
<dbReference type="EMBL" id="JAUSXB010000001">
    <property type="protein sequence ID" value="MDQ0674498.1"/>
    <property type="molecule type" value="Genomic_DNA"/>
</dbReference>
<name>A0ABU0PKK2_9MICC</name>
<dbReference type="Proteomes" id="UP001236806">
    <property type="component" value="Unassembled WGS sequence"/>
</dbReference>
<proteinExistence type="predicted"/>
<evidence type="ECO:0000313" key="1">
    <source>
        <dbReference type="EMBL" id="MDQ0674498.1"/>
    </source>
</evidence>
<dbReference type="RefSeq" id="WP_306636110.1">
    <property type="nucleotide sequence ID" value="NZ_JAUSXB010000001.1"/>
</dbReference>
<keyword evidence="2" id="KW-1185">Reference proteome</keyword>
<comment type="caution">
    <text evidence="1">The sequence shown here is derived from an EMBL/GenBank/DDBJ whole genome shotgun (WGS) entry which is preliminary data.</text>
</comment>
<dbReference type="InterPro" id="IPR014710">
    <property type="entry name" value="RmlC-like_jellyroll"/>
</dbReference>
<accession>A0ABU0PKK2</accession>
<sequence>MTANFIRALAVKSFDDPDKKRCPDKAEFDLVTVDDYSVARLILAPGWRWSLSAKPAELTDFCEHHHLGYCISGQLEIETADGGRSTIHANDTYALPPGHDEWVVGEEPFVGVEFLGAASFGRPRSFGMHALI</sequence>
<gene>
    <name evidence="1" type="ORF">QFZ36_002059</name>
</gene>
<reference evidence="1 2" key="1">
    <citation type="submission" date="2023-07" db="EMBL/GenBank/DDBJ databases">
        <title>Comparative genomics of wheat-associated soil bacteria to identify genetic determinants of phenazine resistance.</title>
        <authorList>
            <person name="Mouncey N."/>
        </authorList>
    </citation>
    <scope>NUCLEOTIDE SEQUENCE [LARGE SCALE GENOMIC DNA]</scope>
    <source>
        <strain evidence="1 2">W1I3</strain>
    </source>
</reference>
<dbReference type="CDD" id="cd06990">
    <property type="entry name" value="cupin_DUF861"/>
    <property type="match status" value="1"/>
</dbReference>
<protein>
    <recommendedName>
        <fullName evidence="3">Cupin</fullName>
    </recommendedName>
</protein>